<dbReference type="InterPro" id="IPR018109">
    <property type="entry name" value="Folylpolyglutamate_synth_CS"/>
</dbReference>
<feature type="domain" description="Mur ligase central" evidence="13">
    <location>
        <begin position="47"/>
        <end position="263"/>
    </location>
</feature>
<comment type="catalytic activity">
    <reaction evidence="10">
        <text>(6S)-5,6,7,8-tetrahydrofolyl-(gamma-L-Glu)(n) + L-glutamate + ATP = (6S)-5,6,7,8-tetrahydrofolyl-(gamma-L-Glu)(n+1) + ADP + phosphate + H(+)</text>
        <dbReference type="Rhea" id="RHEA:10580"/>
        <dbReference type="Rhea" id="RHEA-COMP:14738"/>
        <dbReference type="Rhea" id="RHEA-COMP:14740"/>
        <dbReference type="ChEBI" id="CHEBI:15378"/>
        <dbReference type="ChEBI" id="CHEBI:29985"/>
        <dbReference type="ChEBI" id="CHEBI:30616"/>
        <dbReference type="ChEBI" id="CHEBI:43474"/>
        <dbReference type="ChEBI" id="CHEBI:141005"/>
        <dbReference type="ChEBI" id="CHEBI:456216"/>
        <dbReference type="EC" id="6.3.2.17"/>
    </reaction>
</comment>
<dbReference type="Pfam" id="PF02875">
    <property type="entry name" value="Mur_ligase_C"/>
    <property type="match status" value="1"/>
</dbReference>
<evidence type="ECO:0000256" key="3">
    <source>
        <dbReference type="ARBA" id="ARBA00013025"/>
    </source>
</evidence>
<dbReference type="GO" id="GO:0008841">
    <property type="term" value="F:dihydrofolate synthase activity"/>
    <property type="evidence" value="ECO:0007669"/>
    <property type="project" value="TreeGrafter"/>
</dbReference>
<dbReference type="PIRSF" id="PIRSF001563">
    <property type="entry name" value="Folylpolyglu_synth"/>
    <property type="match status" value="1"/>
</dbReference>
<keyword evidence="7 11" id="KW-0067">ATP-binding</keyword>
<dbReference type="HOGENOM" id="CLU_015869_1_2_14"/>
<comment type="cofactor">
    <cofactor evidence="1">
        <name>Mg(2+)</name>
        <dbReference type="ChEBI" id="CHEBI:18420"/>
    </cofactor>
</comment>
<evidence type="ECO:0000256" key="8">
    <source>
        <dbReference type="ARBA" id="ARBA00022842"/>
    </source>
</evidence>
<evidence type="ECO:0000256" key="6">
    <source>
        <dbReference type="ARBA" id="ARBA00022741"/>
    </source>
</evidence>
<dbReference type="Proteomes" id="UP000032737">
    <property type="component" value="Chromosome"/>
</dbReference>
<evidence type="ECO:0000256" key="1">
    <source>
        <dbReference type="ARBA" id="ARBA00001946"/>
    </source>
</evidence>
<keyword evidence="5" id="KW-0479">Metal-binding</keyword>
<name>U4KRP9_9MOLU</name>
<dbReference type="InterPro" id="IPR001645">
    <property type="entry name" value="Folylpolyglutamate_synth"/>
</dbReference>
<dbReference type="InterPro" id="IPR036565">
    <property type="entry name" value="Mur-like_cat_sf"/>
</dbReference>
<reference evidence="14 15" key="1">
    <citation type="journal article" date="2013" name="J. Mol. Microbiol. Biotechnol.">
        <title>Analysis of the Complete Genomes of Acholeplasma brassicae , A. palmae and A. laidlawii and Their Comparison to the Obligate Parasites from ' Candidatus Phytoplasma'.</title>
        <authorList>
            <person name="Kube M."/>
            <person name="Siewert C."/>
            <person name="Migdoll A.M."/>
            <person name="Duduk B."/>
            <person name="Holz S."/>
            <person name="Rabus R."/>
            <person name="Seemuller E."/>
            <person name="Mitrovic J."/>
            <person name="Muller I."/>
            <person name="Buttner C."/>
            <person name="Reinhardt R."/>
        </authorList>
    </citation>
    <scope>NUCLEOTIDE SEQUENCE [LARGE SCALE GENOMIC DNA]</scope>
    <source>
        <strain evidence="15">0502</strain>
    </source>
</reference>
<dbReference type="OrthoDB" id="9809356at2"/>
<keyword evidence="8" id="KW-0460">Magnesium</keyword>
<dbReference type="GO" id="GO:0046872">
    <property type="term" value="F:metal ion binding"/>
    <property type="evidence" value="ECO:0007669"/>
    <property type="project" value="UniProtKB-KW"/>
</dbReference>
<dbReference type="PANTHER" id="PTHR11136">
    <property type="entry name" value="FOLYLPOLYGLUTAMATE SYNTHASE-RELATED"/>
    <property type="match status" value="1"/>
</dbReference>
<dbReference type="InterPro" id="IPR036615">
    <property type="entry name" value="Mur_ligase_C_dom_sf"/>
</dbReference>
<evidence type="ECO:0000313" key="15">
    <source>
        <dbReference type="Proteomes" id="UP000032737"/>
    </source>
</evidence>
<evidence type="ECO:0000256" key="2">
    <source>
        <dbReference type="ARBA" id="ARBA00008276"/>
    </source>
</evidence>
<dbReference type="SUPFAM" id="SSF53244">
    <property type="entry name" value="MurD-like peptide ligases, peptide-binding domain"/>
    <property type="match status" value="1"/>
</dbReference>
<dbReference type="FunFam" id="3.40.1190.10:FF:000011">
    <property type="entry name" value="Folylpolyglutamate synthase/dihydrofolate synthase"/>
    <property type="match status" value="1"/>
</dbReference>
<evidence type="ECO:0000256" key="9">
    <source>
        <dbReference type="ARBA" id="ARBA00030592"/>
    </source>
</evidence>
<feature type="domain" description="Mur ligase C-terminal" evidence="12">
    <location>
        <begin position="287"/>
        <end position="404"/>
    </location>
</feature>
<evidence type="ECO:0000256" key="7">
    <source>
        <dbReference type="ARBA" id="ARBA00022840"/>
    </source>
</evidence>
<dbReference type="GO" id="GO:0005737">
    <property type="term" value="C:cytoplasm"/>
    <property type="evidence" value="ECO:0007669"/>
    <property type="project" value="TreeGrafter"/>
</dbReference>
<dbReference type="AlphaFoldDB" id="U4KRP9"/>
<dbReference type="PROSITE" id="PS01012">
    <property type="entry name" value="FOLYLPOLYGLU_SYNT_2"/>
    <property type="match status" value="1"/>
</dbReference>
<dbReference type="PANTHER" id="PTHR11136:SF0">
    <property type="entry name" value="DIHYDROFOLATE SYNTHETASE-RELATED"/>
    <property type="match status" value="1"/>
</dbReference>
<dbReference type="GO" id="GO:0005524">
    <property type="term" value="F:ATP binding"/>
    <property type="evidence" value="ECO:0007669"/>
    <property type="project" value="UniProtKB-KW"/>
</dbReference>
<evidence type="ECO:0000256" key="10">
    <source>
        <dbReference type="ARBA" id="ARBA00047493"/>
    </source>
</evidence>
<evidence type="ECO:0000256" key="5">
    <source>
        <dbReference type="ARBA" id="ARBA00022723"/>
    </source>
</evidence>
<sequence length="419" mass="48241">MKFIDIKEAIQWIESQVKFKPKTDLTRMHLACLSLGNPQNSYKIIHIAGTNGKGSVASYLTTVLMKQFKVGRFTSPYIVKFNERISVNLEMIDDVHLLQYINFIYDFNEQFFNEHQERLSFFELITLIGFLYFKDQKVDYVVLEVGIGGLLDSTNVVSSQLALITNIGYDHMNTLGNTLEEIALNKLGIVKHGVTLITTVQDELQDLFRTYTKKVGSQVHFITDDHINLVCPDPVEFKYEYHRYHLSLKGLHQIKNAVLAIKAINYLEPKMPLQLIKDGIKETTWPGRFEVMHQNPLVILDGAHNTHGIHALIETISTIYKNKRIHFIFCAMADKETKEMLGMLSDIATSITLTHFDYKRVSPLEDLIKQTNLKQKYAYNDPFEAIKETLIDKNEEDIIVITGSLYFVSLVRPYFLSFT</sequence>
<gene>
    <name evidence="14" type="primary">folC</name>
    <name evidence="14" type="ORF">BN85309120</name>
</gene>
<dbReference type="EC" id="6.3.2.17" evidence="3"/>
<keyword evidence="15" id="KW-1185">Reference proteome</keyword>
<dbReference type="KEGG" id="abra:BN85309120"/>
<organism evidence="14 15">
    <name type="scientific">Acholeplasma brassicae</name>
    <dbReference type="NCBI Taxonomy" id="61635"/>
    <lineage>
        <taxon>Bacteria</taxon>
        <taxon>Bacillati</taxon>
        <taxon>Mycoplasmatota</taxon>
        <taxon>Mollicutes</taxon>
        <taxon>Acholeplasmatales</taxon>
        <taxon>Acholeplasmataceae</taxon>
        <taxon>Acholeplasma</taxon>
    </lineage>
</organism>
<dbReference type="Gene3D" id="3.40.1190.10">
    <property type="entry name" value="Mur-like, catalytic domain"/>
    <property type="match status" value="1"/>
</dbReference>
<evidence type="ECO:0000259" key="12">
    <source>
        <dbReference type="Pfam" id="PF02875"/>
    </source>
</evidence>
<dbReference type="STRING" id="61635.BN85309120"/>
<keyword evidence="4 11" id="KW-0436">Ligase</keyword>
<dbReference type="InterPro" id="IPR004101">
    <property type="entry name" value="Mur_ligase_C"/>
</dbReference>
<dbReference type="RefSeq" id="WP_030004795.1">
    <property type="nucleotide sequence ID" value="NC_022549.1"/>
</dbReference>
<evidence type="ECO:0000313" key="14">
    <source>
        <dbReference type="EMBL" id="CCV65933.1"/>
    </source>
</evidence>
<dbReference type="Gene3D" id="3.90.190.20">
    <property type="entry name" value="Mur ligase, C-terminal domain"/>
    <property type="match status" value="1"/>
</dbReference>
<dbReference type="GO" id="GO:0004326">
    <property type="term" value="F:tetrahydrofolylpolyglutamate synthase activity"/>
    <property type="evidence" value="ECO:0007669"/>
    <property type="project" value="UniProtKB-EC"/>
</dbReference>
<evidence type="ECO:0000256" key="11">
    <source>
        <dbReference type="PIRNR" id="PIRNR001563"/>
    </source>
</evidence>
<evidence type="ECO:0000259" key="13">
    <source>
        <dbReference type="Pfam" id="PF08245"/>
    </source>
</evidence>
<dbReference type="InterPro" id="IPR013221">
    <property type="entry name" value="Mur_ligase_cen"/>
</dbReference>
<evidence type="ECO:0000256" key="4">
    <source>
        <dbReference type="ARBA" id="ARBA00022598"/>
    </source>
</evidence>
<accession>U4KRP9</accession>
<dbReference type="SUPFAM" id="SSF53623">
    <property type="entry name" value="MurD-like peptide ligases, catalytic domain"/>
    <property type="match status" value="1"/>
</dbReference>
<dbReference type="Pfam" id="PF08245">
    <property type="entry name" value="Mur_ligase_M"/>
    <property type="match status" value="1"/>
</dbReference>
<proteinExistence type="inferred from homology"/>
<comment type="similarity">
    <text evidence="2 11">Belongs to the folylpolyglutamate synthase family.</text>
</comment>
<dbReference type="PROSITE" id="PS01011">
    <property type="entry name" value="FOLYLPOLYGLU_SYNT_1"/>
    <property type="match status" value="1"/>
</dbReference>
<dbReference type="NCBIfam" id="TIGR01499">
    <property type="entry name" value="folC"/>
    <property type="match status" value="1"/>
</dbReference>
<keyword evidence="6 11" id="KW-0547">Nucleotide-binding</keyword>
<dbReference type="EMBL" id="FO681348">
    <property type="protein sequence ID" value="CCV65933.1"/>
    <property type="molecule type" value="Genomic_DNA"/>
</dbReference>
<protein>
    <recommendedName>
        <fullName evidence="3">tetrahydrofolate synthase</fullName>
        <ecNumber evidence="3">6.3.2.17</ecNumber>
    </recommendedName>
    <alternativeName>
        <fullName evidence="9">Tetrahydrofolylpolyglutamate synthase</fullName>
    </alternativeName>
</protein>